<accession>A0A1T4VD72</accession>
<organism evidence="3 4">
    <name type="scientific">Succinivibrio dextrinosolvens DSM 3072</name>
    <dbReference type="NCBI Taxonomy" id="1123324"/>
    <lineage>
        <taxon>Bacteria</taxon>
        <taxon>Pseudomonadati</taxon>
        <taxon>Pseudomonadota</taxon>
        <taxon>Gammaproteobacteria</taxon>
        <taxon>Aeromonadales</taxon>
        <taxon>Succinivibrionaceae</taxon>
        <taxon>Succinivibrio</taxon>
    </lineage>
</organism>
<dbReference type="PANTHER" id="PTHR38781:SF1">
    <property type="entry name" value="ANTITOXIN DINJ-RELATED"/>
    <property type="match status" value="1"/>
</dbReference>
<evidence type="ECO:0000313" key="3">
    <source>
        <dbReference type="EMBL" id="SKA62902.1"/>
    </source>
</evidence>
<evidence type="ECO:0000256" key="2">
    <source>
        <dbReference type="ARBA" id="ARBA00022649"/>
    </source>
</evidence>
<dbReference type="EMBL" id="FUXX01000020">
    <property type="protein sequence ID" value="SKA62902.1"/>
    <property type="molecule type" value="Genomic_DNA"/>
</dbReference>
<comment type="similarity">
    <text evidence="1">Belongs to the RelB/DinJ antitoxin family.</text>
</comment>
<dbReference type="PANTHER" id="PTHR38781">
    <property type="entry name" value="ANTITOXIN DINJ-RELATED"/>
    <property type="match status" value="1"/>
</dbReference>
<dbReference type="GO" id="GO:0006355">
    <property type="term" value="P:regulation of DNA-templated transcription"/>
    <property type="evidence" value="ECO:0007669"/>
    <property type="project" value="InterPro"/>
</dbReference>
<evidence type="ECO:0000313" key="4">
    <source>
        <dbReference type="Proteomes" id="UP000242432"/>
    </source>
</evidence>
<sequence>MMATLQVRIDDDLKKSSDSLFAGLGLDTPTAIRIFLTMAQEHNGFPFSIAHRREQSESKQAMEDARNHTNLYGPYHSAKDAVNAMLED</sequence>
<dbReference type="AlphaFoldDB" id="A0A1T4VD72"/>
<keyword evidence="2" id="KW-1277">Toxin-antitoxin system</keyword>
<dbReference type="NCBIfam" id="TIGR02384">
    <property type="entry name" value="RelB_DinJ"/>
    <property type="match status" value="1"/>
</dbReference>
<dbReference type="InterPro" id="IPR013321">
    <property type="entry name" value="Arc_rbn_hlx_hlx"/>
</dbReference>
<keyword evidence="4" id="KW-1185">Reference proteome</keyword>
<dbReference type="Pfam" id="PF04221">
    <property type="entry name" value="RelB"/>
    <property type="match status" value="1"/>
</dbReference>
<dbReference type="Gene3D" id="1.10.1220.10">
    <property type="entry name" value="Met repressor-like"/>
    <property type="match status" value="1"/>
</dbReference>
<proteinExistence type="inferred from homology"/>
<dbReference type="GO" id="GO:0006351">
    <property type="term" value="P:DNA-templated transcription"/>
    <property type="evidence" value="ECO:0007669"/>
    <property type="project" value="TreeGrafter"/>
</dbReference>
<reference evidence="4" key="1">
    <citation type="submission" date="2017-02" db="EMBL/GenBank/DDBJ databases">
        <authorList>
            <person name="Varghese N."/>
            <person name="Submissions S."/>
        </authorList>
    </citation>
    <scope>NUCLEOTIDE SEQUENCE [LARGE SCALE GENOMIC DNA]</scope>
    <source>
        <strain evidence="4">DSM 3072</strain>
    </source>
</reference>
<evidence type="ECO:0000256" key="1">
    <source>
        <dbReference type="ARBA" id="ARBA00010562"/>
    </source>
</evidence>
<name>A0A1T4VD72_9GAMM</name>
<protein>
    <submittedName>
        <fullName evidence="3">DNA-damage-inducible protein J</fullName>
    </submittedName>
</protein>
<gene>
    <name evidence="3" type="ORF">SAMN02745213_01326</name>
</gene>
<dbReference type="Proteomes" id="UP000242432">
    <property type="component" value="Unassembled WGS sequence"/>
</dbReference>
<dbReference type="InterPro" id="IPR007337">
    <property type="entry name" value="RelB/DinJ"/>
</dbReference>